<organism evidence="1">
    <name type="scientific">bioreactor metagenome</name>
    <dbReference type="NCBI Taxonomy" id="1076179"/>
    <lineage>
        <taxon>unclassified sequences</taxon>
        <taxon>metagenomes</taxon>
        <taxon>ecological metagenomes</taxon>
    </lineage>
</organism>
<accession>A0A644XRY5</accession>
<dbReference type="AlphaFoldDB" id="A0A644XRY5"/>
<evidence type="ECO:0000313" key="1">
    <source>
        <dbReference type="EMBL" id="MPM18518.1"/>
    </source>
</evidence>
<proteinExistence type="predicted"/>
<protein>
    <submittedName>
        <fullName evidence="1">Uncharacterized protein</fullName>
    </submittedName>
</protein>
<sequence length="134" mass="15507">MRTTFLSLILISLLLAACNMDPKIEDLRVCNKSDYSEACDKDVDVFDAAETDVIYFSAYLSYIPENTRLKITWYYMEDEEFEIDHVDLRTEQSAGRVPLYSYLSAPDNGWPTGKYKVTLDVDGFPEMDRKFSIE</sequence>
<reference evidence="1" key="1">
    <citation type="submission" date="2019-08" db="EMBL/GenBank/DDBJ databases">
        <authorList>
            <person name="Kucharzyk K."/>
            <person name="Murdoch R.W."/>
            <person name="Higgins S."/>
            <person name="Loffler F."/>
        </authorList>
    </citation>
    <scope>NUCLEOTIDE SEQUENCE</scope>
</reference>
<comment type="caution">
    <text evidence="1">The sequence shown here is derived from an EMBL/GenBank/DDBJ whole genome shotgun (WGS) entry which is preliminary data.</text>
</comment>
<dbReference type="EMBL" id="VSSQ01002998">
    <property type="protein sequence ID" value="MPM18518.1"/>
    <property type="molecule type" value="Genomic_DNA"/>
</dbReference>
<dbReference type="PROSITE" id="PS51257">
    <property type="entry name" value="PROKAR_LIPOPROTEIN"/>
    <property type="match status" value="1"/>
</dbReference>
<gene>
    <name evidence="1" type="ORF">SDC9_64930</name>
</gene>
<name>A0A644XRY5_9ZZZZ</name>